<evidence type="ECO:0000313" key="11">
    <source>
        <dbReference type="EMBL" id="GAW90991.1"/>
    </source>
</evidence>
<evidence type="ECO:0000256" key="2">
    <source>
        <dbReference type="ARBA" id="ARBA00004696"/>
    </source>
</evidence>
<organism evidence="11 12">
    <name type="scientific">Calderihabitans maritimus</name>
    <dbReference type="NCBI Taxonomy" id="1246530"/>
    <lineage>
        <taxon>Bacteria</taxon>
        <taxon>Bacillati</taxon>
        <taxon>Bacillota</taxon>
        <taxon>Clostridia</taxon>
        <taxon>Neomoorellales</taxon>
        <taxon>Calderihabitantaceae</taxon>
        <taxon>Calderihabitans</taxon>
    </lineage>
</organism>
<reference evidence="12" key="1">
    <citation type="journal article" date="2017" name="Appl. Environ. Microbiol.">
        <title>Genomic analysis of Calderihabitans maritimus KKC1, a thermophilic hydrogenogenic carboxydotrophic bacterium isolated from marine sediment.</title>
        <authorList>
            <person name="Omae K."/>
            <person name="Yoneda Y."/>
            <person name="Fukuyama Y."/>
            <person name="Yoshida T."/>
            <person name="Sako Y."/>
        </authorList>
    </citation>
    <scope>NUCLEOTIDE SEQUENCE [LARGE SCALE GENOMIC DNA]</scope>
    <source>
        <strain evidence="12">KKC1</strain>
    </source>
</reference>
<accession>A0A1Z5HNT8</accession>
<dbReference type="EMBL" id="BDGJ01000003">
    <property type="protein sequence ID" value="GAW90991.1"/>
    <property type="molecule type" value="Genomic_DNA"/>
</dbReference>
<dbReference type="HAMAP" id="MF_00134_B">
    <property type="entry name" value="IGPS_B"/>
    <property type="match status" value="1"/>
</dbReference>
<dbReference type="GO" id="GO:0000162">
    <property type="term" value="P:L-tryptophan biosynthetic process"/>
    <property type="evidence" value="ECO:0007669"/>
    <property type="project" value="UniProtKB-UniRule"/>
</dbReference>
<keyword evidence="6 9" id="KW-0822">Tryptophan biosynthesis</keyword>
<keyword evidence="7 9" id="KW-0057">Aromatic amino acid biosynthesis</keyword>
<dbReference type="EC" id="4.1.1.48" evidence="9"/>
<dbReference type="InterPro" id="IPR013798">
    <property type="entry name" value="Indole-3-glycerol_P_synth_dom"/>
</dbReference>
<dbReference type="InterPro" id="IPR045186">
    <property type="entry name" value="Indole-3-glycerol_P_synth"/>
</dbReference>
<dbReference type="PANTHER" id="PTHR22854:SF2">
    <property type="entry name" value="INDOLE-3-GLYCEROL-PHOSPHATE SYNTHASE"/>
    <property type="match status" value="1"/>
</dbReference>
<dbReference type="Gene3D" id="3.20.20.70">
    <property type="entry name" value="Aldolase class I"/>
    <property type="match status" value="1"/>
</dbReference>
<protein>
    <recommendedName>
        <fullName evidence="9">Indole-3-glycerol phosphate synthase</fullName>
        <shortName evidence="9">IGPS</shortName>
        <ecNumber evidence="9">4.1.1.48</ecNumber>
    </recommendedName>
</protein>
<evidence type="ECO:0000256" key="7">
    <source>
        <dbReference type="ARBA" id="ARBA00023141"/>
    </source>
</evidence>
<comment type="catalytic activity">
    <reaction evidence="1 9">
        <text>1-(2-carboxyphenylamino)-1-deoxy-D-ribulose 5-phosphate + H(+) = (1S,2R)-1-C-(indol-3-yl)glycerol 3-phosphate + CO2 + H2O</text>
        <dbReference type="Rhea" id="RHEA:23476"/>
        <dbReference type="ChEBI" id="CHEBI:15377"/>
        <dbReference type="ChEBI" id="CHEBI:15378"/>
        <dbReference type="ChEBI" id="CHEBI:16526"/>
        <dbReference type="ChEBI" id="CHEBI:58613"/>
        <dbReference type="ChEBI" id="CHEBI:58866"/>
        <dbReference type="EC" id="4.1.1.48"/>
    </reaction>
</comment>
<dbReference type="SUPFAM" id="SSF51366">
    <property type="entry name" value="Ribulose-phoshate binding barrel"/>
    <property type="match status" value="1"/>
</dbReference>
<sequence>MILQRILVDKKEEIKNRRRKVPLHLLEERIQGLPPTRDLVAALQAPGIRIIAELKKASPSRGVIRPNFDPAAIARIYERGGAAAISVLTDQKYFQGDLSFLSRVKEVVSLPLLRKDFIIDPYQVVESRAHGADAILLIAAAMTRDLLEELLQLARKMQLTCLVEIHTREELEMVLDTPARVIGINNRDLNTFTTDLKVTVELAGLVPPDRILVSESGIRTRRDIEFLKNHGVNAFLIGESLMMSENVEKKMAEFLGHNLEEVDHDRSG</sequence>
<dbReference type="PROSITE" id="PS00614">
    <property type="entry name" value="IGPS"/>
    <property type="match status" value="1"/>
</dbReference>
<comment type="pathway">
    <text evidence="2 9">Amino-acid biosynthesis; L-tryptophan biosynthesis; L-tryptophan from chorismate: step 4/5.</text>
</comment>
<proteinExistence type="inferred from homology"/>
<dbReference type="PANTHER" id="PTHR22854">
    <property type="entry name" value="TRYPTOPHAN BIOSYNTHESIS PROTEIN"/>
    <property type="match status" value="1"/>
</dbReference>
<dbReference type="FunFam" id="3.20.20.70:FF:000024">
    <property type="entry name" value="Indole-3-glycerol phosphate synthase"/>
    <property type="match status" value="1"/>
</dbReference>
<dbReference type="InterPro" id="IPR001468">
    <property type="entry name" value="Indole-3-GlycerolPSynthase_CS"/>
</dbReference>
<keyword evidence="12" id="KW-1185">Reference proteome</keyword>
<dbReference type="InterPro" id="IPR011060">
    <property type="entry name" value="RibuloseP-bd_barrel"/>
</dbReference>
<dbReference type="AlphaFoldDB" id="A0A1Z5HNT8"/>
<evidence type="ECO:0000256" key="5">
    <source>
        <dbReference type="ARBA" id="ARBA00022793"/>
    </source>
</evidence>
<dbReference type="InterPro" id="IPR013785">
    <property type="entry name" value="Aldolase_TIM"/>
</dbReference>
<keyword evidence="5 9" id="KW-0210">Decarboxylase</keyword>
<dbReference type="Proteomes" id="UP000197032">
    <property type="component" value="Unassembled WGS sequence"/>
</dbReference>
<dbReference type="UniPathway" id="UPA00035">
    <property type="reaction ID" value="UER00043"/>
</dbReference>
<comment type="similarity">
    <text evidence="3 9">Belongs to the TrpC family.</text>
</comment>
<dbReference type="GO" id="GO:0004425">
    <property type="term" value="F:indole-3-glycerol-phosphate synthase activity"/>
    <property type="evidence" value="ECO:0007669"/>
    <property type="project" value="UniProtKB-UniRule"/>
</dbReference>
<evidence type="ECO:0000256" key="1">
    <source>
        <dbReference type="ARBA" id="ARBA00001633"/>
    </source>
</evidence>
<feature type="domain" description="Indole-3-glycerol phosphate synthase" evidence="10">
    <location>
        <begin position="3"/>
        <end position="253"/>
    </location>
</feature>
<evidence type="ECO:0000256" key="8">
    <source>
        <dbReference type="ARBA" id="ARBA00023239"/>
    </source>
</evidence>
<evidence type="ECO:0000259" key="10">
    <source>
        <dbReference type="Pfam" id="PF00218"/>
    </source>
</evidence>
<dbReference type="Pfam" id="PF00218">
    <property type="entry name" value="IGPS"/>
    <property type="match status" value="1"/>
</dbReference>
<evidence type="ECO:0000313" key="12">
    <source>
        <dbReference type="Proteomes" id="UP000197032"/>
    </source>
</evidence>
<evidence type="ECO:0000256" key="9">
    <source>
        <dbReference type="HAMAP-Rule" id="MF_00134"/>
    </source>
</evidence>
<dbReference type="OrthoDB" id="9804217at2"/>
<dbReference type="NCBIfam" id="NF001377">
    <property type="entry name" value="PRK00278.2-4"/>
    <property type="match status" value="1"/>
</dbReference>
<gene>
    <name evidence="9" type="primary">trpC</name>
    <name evidence="11" type="ORF">KKC1_01530</name>
</gene>
<evidence type="ECO:0000256" key="3">
    <source>
        <dbReference type="ARBA" id="ARBA00008737"/>
    </source>
</evidence>
<name>A0A1Z5HNT8_9FIRM</name>
<evidence type="ECO:0000256" key="6">
    <source>
        <dbReference type="ARBA" id="ARBA00022822"/>
    </source>
</evidence>
<evidence type="ECO:0000256" key="4">
    <source>
        <dbReference type="ARBA" id="ARBA00022605"/>
    </source>
</evidence>
<dbReference type="RefSeq" id="WP_088552594.1">
    <property type="nucleotide sequence ID" value="NZ_BDGJ01000003.1"/>
</dbReference>
<dbReference type="CDD" id="cd00331">
    <property type="entry name" value="IGPS"/>
    <property type="match status" value="1"/>
</dbReference>
<keyword evidence="8 9" id="KW-0456">Lyase</keyword>
<comment type="caution">
    <text evidence="11">The sequence shown here is derived from an EMBL/GenBank/DDBJ whole genome shotgun (WGS) entry which is preliminary data.</text>
</comment>
<dbReference type="GO" id="GO:0004640">
    <property type="term" value="F:phosphoribosylanthranilate isomerase activity"/>
    <property type="evidence" value="ECO:0007669"/>
    <property type="project" value="TreeGrafter"/>
</dbReference>
<keyword evidence="4 9" id="KW-0028">Amino-acid biosynthesis</keyword>